<dbReference type="Proteomes" id="UP000765509">
    <property type="component" value="Unassembled WGS sequence"/>
</dbReference>
<accession>A0A9Q3IGM9</accession>
<organism evidence="2 3">
    <name type="scientific">Austropuccinia psidii MF-1</name>
    <dbReference type="NCBI Taxonomy" id="1389203"/>
    <lineage>
        <taxon>Eukaryota</taxon>
        <taxon>Fungi</taxon>
        <taxon>Dikarya</taxon>
        <taxon>Basidiomycota</taxon>
        <taxon>Pucciniomycotina</taxon>
        <taxon>Pucciniomycetes</taxon>
        <taxon>Pucciniales</taxon>
        <taxon>Sphaerophragmiaceae</taxon>
        <taxon>Austropuccinia</taxon>
    </lineage>
</organism>
<dbReference type="EMBL" id="AVOT02042979">
    <property type="protein sequence ID" value="MBW0538405.1"/>
    <property type="molecule type" value="Genomic_DNA"/>
</dbReference>
<dbReference type="AlphaFoldDB" id="A0A9Q3IGM9"/>
<keyword evidence="3" id="KW-1185">Reference proteome</keyword>
<sequence length="155" mass="18080">MIPMKAMDKEFELLASKNTGTLVPPLSTDKVIGGIWRLVQKKNEFGKILKYKARWVCFGNHQEHMVNYYNTYAAVARSESFKILLLLMVSRKYTAYQFDVETAFRYGEMDAANYISQVRNYKVPGKENWVWKLNKSLYGTKQAPRQWKAHLVSTL</sequence>
<gene>
    <name evidence="2" type="ORF">O181_078120</name>
</gene>
<protein>
    <recommendedName>
        <fullName evidence="1">Reverse transcriptase Ty1/copia-type domain-containing protein</fullName>
    </recommendedName>
</protein>
<name>A0A9Q3IGM9_9BASI</name>
<evidence type="ECO:0000313" key="2">
    <source>
        <dbReference type="EMBL" id="MBW0538405.1"/>
    </source>
</evidence>
<feature type="domain" description="Reverse transcriptase Ty1/copia-type" evidence="1">
    <location>
        <begin position="20"/>
        <end position="154"/>
    </location>
</feature>
<proteinExistence type="predicted"/>
<evidence type="ECO:0000313" key="3">
    <source>
        <dbReference type="Proteomes" id="UP000765509"/>
    </source>
</evidence>
<evidence type="ECO:0000259" key="1">
    <source>
        <dbReference type="Pfam" id="PF07727"/>
    </source>
</evidence>
<dbReference type="InterPro" id="IPR013103">
    <property type="entry name" value="RVT_2"/>
</dbReference>
<dbReference type="Pfam" id="PF07727">
    <property type="entry name" value="RVT_2"/>
    <property type="match status" value="1"/>
</dbReference>
<dbReference type="OrthoDB" id="2787706at2759"/>
<reference evidence="2" key="1">
    <citation type="submission" date="2021-03" db="EMBL/GenBank/DDBJ databases">
        <title>Draft genome sequence of rust myrtle Austropuccinia psidii MF-1, a brazilian biotype.</title>
        <authorList>
            <person name="Quecine M.C."/>
            <person name="Pachon D.M.R."/>
            <person name="Bonatelli M.L."/>
            <person name="Correr F.H."/>
            <person name="Franceschini L.M."/>
            <person name="Leite T.F."/>
            <person name="Margarido G.R.A."/>
            <person name="Almeida C.A."/>
            <person name="Ferrarezi J.A."/>
            <person name="Labate C.A."/>
        </authorList>
    </citation>
    <scope>NUCLEOTIDE SEQUENCE</scope>
    <source>
        <strain evidence="2">MF-1</strain>
    </source>
</reference>
<comment type="caution">
    <text evidence="2">The sequence shown here is derived from an EMBL/GenBank/DDBJ whole genome shotgun (WGS) entry which is preliminary data.</text>
</comment>